<dbReference type="PATRIC" id="fig|1199245.3.peg.971"/>
<dbReference type="InterPro" id="IPR011047">
    <property type="entry name" value="Quinoprotein_ADH-like_sf"/>
</dbReference>
<evidence type="ECO:0000256" key="3">
    <source>
        <dbReference type="ARBA" id="ARBA00023237"/>
    </source>
</evidence>
<dbReference type="PANTHER" id="PTHR34512:SF30">
    <property type="entry name" value="OUTER MEMBRANE PROTEIN ASSEMBLY FACTOR BAMB"/>
    <property type="match status" value="1"/>
</dbReference>
<gene>
    <name evidence="4" type="primary">bamB</name>
    <name evidence="6" type="ORF">A359_08470</name>
</gene>
<keyword evidence="4" id="KW-0564">Palmitate</keyword>
<evidence type="ECO:0000313" key="6">
    <source>
        <dbReference type="EMBL" id="AFP85213.1"/>
    </source>
</evidence>
<dbReference type="HAMAP" id="MF_00923">
    <property type="entry name" value="OM_assembly_BamB"/>
    <property type="match status" value="1"/>
</dbReference>
<dbReference type="NCBIfam" id="TIGR03300">
    <property type="entry name" value="assembly_YfgL"/>
    <property type="match status" value="1"/>
</dbReference>
<dbReference type="PROSITE" id="PS51257">
    <property type="entry name" value="PROKAR_LIPOPROTEIN"/>
    <property type="match status" value="1"/>
</dbReference>
<dbReference type="SUPFAM" id="SSF50998">
    <property type="entry name" value="Quinoprotein alcohol dehydrogenase-like"/>
    <property type="match status" value="1"/>
</dbReference>
<dbReference type="PANTHER" id="PTHR34512">
    <property type="entry name" value="CELL SURFACE PROTEIN"/>
    <property type="match status" value="1"/>
</dbReference>
<dbReference type="NCBIfam" id="NF008351">
    <property type="entry name" value="PRK11138.1"/>
    <property type="match status" value="1"/>
</dbReference>
<dbReference type="STRING" id="1199245.A359_08470"/>
<dbReference type="Pfam" id="PF13360">
    <property type="entry name" value="PQQ_2"/>
    <property type="match status" value="1"/>
</dbReference>
<comment type="subunit">
    <text evidence="4">Part of the Bam complex, which is composed of the outer membrane protein BamA, and four lipoproteins BamB, BamC, BamD and BamE.</text>
</comment>
<protein>
    <recommendedName>
        <fullName evidence="4">Outer membrane protein assembly factor BamB</fullName>
    </recommendedName>
</protein>
<dbReference type="SMART" id="SM00564">
    <property type="entry name" value="PQQ"/>
    <property type="match status" value="7"/>
</dbReference>
<keyword evidence="4" id="KW-0449">Lipoprotein</keyword>
<dbReference type="OrthoDB" id="5173551at2"/>
<dbReference type="Proteomes" id="UP000003936">
    <property type="component" value="Chromosome"/>
</dbReference>
<evidence type="ECO:0000313" key="7">
    <source>
        <dbReference type="Proteomes" id="UP000003936"/>
    </source>
</evidence>
<evidence type="ECO:0000256" key="4">
    <source>
        <dbReference type="HAMAP-Rule" id="MF_00923"/>
    </source>
</evidence>
<keyword evidence="1 4" id="KW-0732">Signal</keyword>
<name>J3YSH5_9ENTR</name>
<comment type="subcellular location">
    <subcellularLocation>
        <location evidence="4">Cell outer membrane</location>
        <topology evidence="4">Lipid-anchor</topology>
    </subcellularLocation>
</comment>
<reference evidence="6 7" key="1">
    <citation type="journal article" date="2012" name="Mol. Biol. Evol.">
        <title>Genome reduction and co-evolution between the primary and secondary bacterial symbionts of psyllids.</title>
        <authorList>
            <person name="Sloan D.B."/>
            <person name="Moran N.A."/>
        </authorList>
    </citation>
    <scope>NUCLEOTIDE SEQUENCE [LARGE SCALE GENOMIC DNA]</scope>
    <source>
        <strain evidence="6">Ceuc_S</strain>
    </source>
</reference>
<comment type="function">
    <text evidence="4">Part of the outer membrane protein assembly complex, which is involved in assembly and insertion of beta-barrel proteins into the outer membrane.</text>
</comment>
<dbReference type="EMBL" id="CP003546">
    <property type="protein sequence ID" value="AFP85213.1"/>
    <property type="molecule type" value="Genomic_DNA"/>
</dbReference>
<dbReference type="GO" id="GO:0043165">
    <property type="term" value="P:Gram-negative-bacterium-type cell outer membrane assembly"/>
    <property type="evidence" value="ECO:0007669"/>
    <property type="project" value="UniProtKB-UniRule"/>
</dbReference>
<proteinExistence type="inferred from homology"/>
<dbReference type="CDD" id="cd10276">
    <property type="entry name" value="BamB_YfgL"/>
    <property type="match status" value="1"/>
</dbReference>
<dbReference type="GO" id="GO:0009279">
    <property type="term" value="C:cell outer membrane"/>
    <property type="evidence" value="ECO:0007669"/>
    <property type="project" value="UniProtKB-SubCell"/>
</dbReference>
<evidence type="ECO:0000259" key="5">
    <source>
        <dbReference type="Pfam" id="PF13360"/>
    </source>
</evidence>
<dbReference type="Gene3D" id="2.130.10.10">
    <property type="entry name" value="YVTN repeat-like/Quinoprotein amine dehydrogenase"/>
    <property type="match status" value="1"/>
</dbReference>
<dbReference type="KEGG" id="sect:A359_08470"/>
<keyword evidence="3 4" id="KW-0998">Cell outer membrane</keyword>
<dbReference type="InterPro" id="IPR018391">
    <property type="entry name" value="PQQ_b-propeller_rpt"/>
</dbReference>
<keyword evidence="7" id="KW-1185">Reference proteome</keyword>
<sequence precursor="true">MRLRKTIFVALLSLSLLSGCVWLKKEEDIVTMSPLPQVNNHFRPTTVWRHAVGKGTGAFYSHLHPACYKAHVFAADRHGSVKALDAETGKKIWSTDLAIQKGFFSCKRAARLSGGLTAAGDRVYLGSELAKVYALDARNGRRVWETRVSGEVLSTPVVSDGVVLVHTGNGMLQALHETDGTVKWSVNLDLPPLKLRGDSAPTTAFGTVIVGGNNGLVRAVLINQGQLIWQKRIAKPRGITEIARINDVKSTPLLVNGVVYALAYQGYLAALDLISGQVIWSRDIGSVTNLLGDSGRIYLVDQNDHVIAVNSQDGRSLWQQSELMHRNLTSPVLHKGYIVTGDSEGYLHWINTDDGRFVAQKKVDRSGFLSDPIVAGDKLIVQAKNGQIYAISR</sequence>
<dbReference type="InterPro" id="IPR015943">
    <property type="entry name" value="WD40/YVTN_repeat-like_dom_sf"/>
</dbReference>
<dbReference type="RefSeq" id="WP_014888510.1">
    <property type="nucleotide sequence ID" value="NC_018419.1"/>
</dbReference>
<keyword evidence="2 4" id="KW-0472">Membrane</keyword>
<evidence type="ECO:0000256" key="1">
    <source>
        <dbReference type="ARBA" id="ARBA00022729"/>
    </source>
</evidence>
<dbReference type="GO" id="GO:0051205">
    <property type="term" value="P:protein insertion into membrane"/>
    <property type="evidence" value="ECO:0007669"/>
    <property type="project" value="UniProtKB-UniRule"/>
</dbReference>
<dbReference type="InterPro" id="IPR002372">
    <property type="entry name" value="PQQ_rpt_dom"/>
</dbReference>
<accession>J3YSH5</accession>
<dbReference type="HOGENOM" id="CLU_027480_0_1_6"/>
<evidence type="ECO:0000256" key="2">
    <source>
        <dbReference type="ARBA" id="ARBA00023136"/>
    </source>
</evidence>
<comment type="similarity">
    <text evidence="4">Belongs to the BamB family.</text>
</comment>
<dbReference type="InterPro" id="IPR017687">
    <property type="entry name" value="BamB"/>
</dbReference>
<feature type="domain" description="Pyrrolo-quinoline quinone repeat" evidence="5">
    <location>
        <begin position="78"/>
        <end position="320"/>
    </location>
</feature>
<dbReference type="AlphaFoldDB" id="J3YSH5"/>
<organism evidence="6 7">
    <name type="scientific">secondary endosymbiont of Ctenarytaina eucalypti</name>
    <dbReference type="NCBI Taxonomy" id="1199245"/>
    <lineage>
        <taxon>Bacteria</taxon>
        <taxon>Pseudomonadati</taxon>
        <taxon>Pseudomonadota</taxon>
        <taxon>Gammaproteobacteria</taxon>
        <taxon>Enterobacterales</taxon>
        <taxon>Enterobacteriaceae</taxon>
        <taxon>aphid secondary symbionts</taxon>
    </lineage>
</organism>